<dbReference type="Proteomes" id="UP000682416">
    <property type="component" value="Chromosome"/>
</dbReference>
<sequence>MISDDTALRGATPGGAVGGRLPLLDVLRGVAILGTLATNVWLFAGPGGDAAILYGSDELSPFTSFHADPSAATLAEGVFRTAANGTFLALLTLLFGAGLAVQFRSAARRGARWPGPYRWRALFLFVEGTVHFTLVFAGDVLMGYAAVALLVAWLLTRSERARNRVMWVSVSLHVALMGLVTAALVTDPARTSTVPPEAVELYAHGSYADQVAFRLDHFLGLRLEPVLTFGLMVFMFLLGVRLLRAGAFAGDPVGRALRVRLLGWGLGLGVPLTVVTAVAGPDWLLMDRYVVAPLVAVGLIGLVGRLLDRTNGTGPVVTGVSALGRMAMTGYVAQNVLLMFVCYGFGLGLAERMADTGRWWVLVLWAVVSLVLVVSSLLWLRAFRQGPLEALQKKVLSRAR</sequence>
<dbReference type="InterPro" id="IPR007349">
    <property type="entry name" value="DUF418"/>
</dbReference>
<dbReference type="KEGG" id="nec:KGD82_24880"/>
<feature type="transmembrane region" description="Helical" evidence="1">
    <location>
        <begin position="328"/>
        <end position="347"/>
    </location>
</feature>
<feature type="domain" description="DUF418" evidence="2">
    <location>
        <begin position="243"/>
        <end position="396"/>
    </location>
</feature>
<dbReference type="AlphaFoldDB" id="A0A975L9W7"/>
<evidence type="ECO:0000313" key="3">
    <source>
        <dbReference type="EMBL" id="QVJ01318.1"/>
    </source>
</evidence>
<proteinExistence type="predicted"/>
<dbReference type="PANTHER" id="PTHR30590">
    <property type="entry name" value="INNER MEMBRANE PROTEIN"/>
    <property type="match status" value="1"/>
</dbReference>
<feature type="transmembrane region" description="Helical" evidence="1">
    <location>
        <begin position="359"/>
        <end position="380"/>
    </location>
</feature>
<protein>
    <submittedName>
        <fullName evidence="3">DUF418 domain-containing protein</fullName>
    </submittedName>
</protein>
<feature type="transmembrane region" description="Helical" evidence="1">
    <location>
        <begin position="226"/>
        <end position="249"/>
    </location>
</feature>
<keyword evidence="1" id="KW-0812">Transmembrane</keyword>
<gene>
    <name evidence="3" type="ORF">KGD82_24880</name>
</gene>
<feature type="transmembrane region" description="Helical" evidence="1">
    <location>
        <begin position="121"/>
        <end position="153"/>
    </location>
</feature>
<dbReference type="PANTHER" id="PTHR30590:SF2">
    <property type="entry name" value="INNER MEMBRANE PROTEIN"/>
    <property type="match status" value="1"/>
</dbReference>
<organism evidence="3 4">
    <name type="scientific">Nocardiopsis eucommiae</name>
    <dbReference type="NCBI Taxonomy" id="2831970"/>
    <lineage>
        <taxon>Bacteria</taxon>
        <taxon>Bacillati</taxon>
        <taxon>Actinomycetota</taxon>
        <taxon>Actinomycetes</taxon>
        <taxon>Streptosporangiales</taxon>
        <taxon>Nocardiopsidaceae</taxon>
        <taxon>Nocardiopsis</taxon>
    </lineage>
</organism>
<keyword evidence="1" id="KW-1133">Transmembrane helix</keyword>
<feature type="transmembrane region" description="Helical" evidence="1">
    <location>
        <begin position="82"/>
        <end position="101"/>
    </location>
</feature>
<feature type="transmembrane region" description="Helical" evidence="1">
    <location>
        <begin position="289"/>
        <end position="307"/>
    </location>
</feature>
<feature type="transmembrane region" description="Helical" evidence="1">
    <location>
        <begin position="165"/>
        <end position="185"/>
    </location>
</feature>
<evidence type="ECO:0000256" key="1">
    <source>
        <dbReference type="SAM" id="Phobius"/>
    </source>
</evidence>
<dbReference type="Pfam" id="PF04235">
    <property type="entry name" value="DUF418"/>
    <property type="match status" value="1"/>
</dbReference>
<keyword evidence="4" id="KW-1185">Reference proteome</keyword>
<evidence type="ECO:0000259" key="2">
    <source>
        <dbReference type="Pfam" id="PF04235"/>
    </source>
</evidence>
<feature type="transmembrane region" description="Helical" evidence="1">
    <location>
        <begin position="261"/>
        <end position="283"/>
    </location>
</feature>
<dbReference type="InterPro" id="IPR052529">
    <property type="entry name" value="Bact_Transport_Assoc"/>
</dbReference>
<name>A0A975L9W7_9ACTN</name>
<dbReference type="EMBL" id="CP074402">
    <property type="protein sequence ID" value="QVJ01318.1"/>
    <property type="molecule type" value="Genomic_DNA"/>
</dbReference>
<keyword evidence="1" id="KW-0472">Membrane</keyword>
<evidence type="ECO:0000313" key="4">
    <source>
        <dbReference type="Proteomes" id="UP000682416"/>
    </source>
</evidence>
<reference evidence="3" key="1">
    <citation type="submission" date="2021-05" db="EMBL/GenBank/DDBJ databases">
        <authorList>
            <person name="Kaiqin L."/>
            <person name="Jian G."/>
        </authorList>
    </citation>
    <scope>NUCLEOTIDE SEQUENCE</scope>
    <source>
        <strain evidence="3">HDS5</strain>
    </source>
</reference>
<accession>A0A975L9W7</accession>